<feature type="transmembrane region" description="Helical" evidence="6">
    <location>
        <begin position="182"/>
        <end position="198"/>
    </location>
</feature>
<dbReference type="Pfam" id="PF00892">
    <property type="entry name" value="EamA"/>
    <property type="match status" value="2"/>
</dbReference>
<evidence type="ECO:0000256" key="5">
    <source>
        <dbReference type="ARBA" id="ARBA00023136"/>
    </source>
</evidence>
<evidence type="ECO:0000256" key="4">
    <source>
        <dbReference type="ARBA" id="ARBA00022989"/>
    </source>
</evidence>
<dbReference type="EMBL" id="JBHLWP010000009">
    <property type="protein sequence ID" value="MFC0252121.1"/>
    <property type="molecule type" value="Genomic_DNA"/>
</dbReference>
<feature type="transmembrane region" description="Helical" evidence="6">
    <location>
        <begin position="269"/>
        <end position="289"/>
    </location>
</feature>
<comment type="subcellular location">
    <subcellularLocation>
        <location evidence="1">Cell membrane</location>
        <topology evidence="1">Multi-pass membrane protein</topology>
    </subcellularLocation>
</comment>
<dbReference type="InterPro" id="IPR050638">
    <property type="entry name" value="AA-Vitamin_Transporters"/>
</dbReference>
<feature type="transmembrane region" description="Helical" evidence="6">
    <location>
        <begin position="62"/>
        <end position="81"/>
    </location>
</feature>
<name>A0ABV6FF18_9BURK</name>
<feature type="domain" description="EamA" evidence="7">
    <location>
        <begin position="180"/>
        <end position="313"/>
    </location>
</feature>
<feature type="transmembrane region" description="Helical" evidence="6">
    <location>
        <begin position="123"/>
        <end position="142"/>
    </location>
</feature>
<feature type="domain" description="EamA" evidence="7">
    <location>
        <begin position="25"/>
        <end position="166"/>
    </location>
</feature>
<keyword evidence="3 6" id="KW-0812">Transmembrane</keyword>
<comment type="caution">
    <text evidence="8">The sequence shown here is derived from an EMBL/GenBank/DDBJ whole genome shotgun (WGS) entry which is preliminary data.</text>
</comment>
<evidence type="ECO:0000256" key="3">
    <source>
        <dbReference type="ARBA" id="ARBA00022692"/>
    </source>
</evidence>
<dbReference type="PANTHER" id="PTHR32322">
    <property type="entry name" value="INNER MEMBRANE TRANSPORTER"/>
    <property type="match status" value="1"/>
</dbReference>
<evidence type="ECO:0000256" key="6">
    <source>
        <dbReference type="SAM" id="Phobius"/>
    </source>
</evidence>
<evidence type="ECO:0000313" key="8">
    <source>
        <dbReference type="EMBL" id="MFC0252121.1"/>
    </source>
</evidence>
<feature type="transmembrane region" description="Helical" evidence="6">
    <location>
        <begin position="242"/>
        <end position="262"/>
    </location>
</feature>
<evidence type="ECO:0000259" key="7">
    <source>
        <dbReference type="Pfam" id="PF00892"/>
    </source>
</evidence>
<dbReference type="PANTHER" id="PTHR32322:SF18">
    <property type="entry name" value="S-ADENOSYLMETHIONINE_S-ADENOSYLHOMOCYSTEINE TRANSPORTER"/>
    <property type="match status" value="1"/>
</dbReference>
<feature type="transmembrane region" description="Helical" evidence="6">
    <location>
        <begin position="93"/>
        <end position="117"/>
    </location>
</feature>
<evidence type="ECO:0000313" key="9">
    <source>
        <dbReference type="Proteomes" id="UP001589773"/>
    </source>
</evidence>
<protein>
    <submittedName>
        <fullName evidence="8">DMT family transporter</fullName>
    </submittedName>
</protein>
<dbReference type="RefSeq" id="WP_379678872.1">
    <property type="nucleotide sequence ID" value="NZ_JBHLWP010000009.1"/>
</dbReference>
<evidence type="ECO:0000256" key="1">
    <source>
        <dbReference type="ARBA" id="ARBA00004651"/>
    </source>
</evidence>
<reference evidence="8 9" key="1">
    <citation type="submission" date="2024-09" db="EMBL/GenBank/DDBJ databases">
        <authorList>
            <person name="Sun Q."/>
            <person name="Mori K."/>
        </authorList>
    </citation>
    <scope>NUCLEOTIDE SEQUENCE [LARGE SCALE GENOMIC DNA]</scope>
    <source>
        <strain evidence="8 9">CCM 7792</strain>
    </source>
</reference>
<feature type="transmembrane region" description="Helical" evidence="6">
    <location>
        <begin position="210"/>
        <end position="230"/>
    </location>
</feature>
<keyword evidence="2" id="KW-1003">Cell membrane</keyword>
<proteinExistence type="predicted"/>
<keyword evidence="9" id="KW-1185">Reference proteome</keyword>
<keyword evidence="5 6" id="KW-0472">Membrane</keyword>
<dbReference type="InterPro" id="IPR000620">
    <property type="entry name" value="EamA_dom"/>
</dbReference>
<organism evidence="8 9">
    <name type="scientific">Massilia consociata</name>
    <dbReference type="NCBI Taxonomy" id="760117"/>
    <lineage>
        <taxon>Bacteria</taxon>
        <taxon>Pseudomonadati</taxon>
        <taxon>Pseudomonadota</taxon>
        <taxon>Betaproteobacteria</taxon>
        <taxon>Burkholderiales</taxon>
        <taxon>Oxalobacteraceae</taxon>
        <taxon>Telluria group</taxon>
        <taxon>Massilia</taxon>
    </lineage>
</organism>
<evidence type="ECO:0000256" key="2">
    <source>
        <dbReference type="ARBA" id="ARBA00022475"/>
    </source>
</evidence>
<dbReference type="InterPro" id="IPR037185">
    <property type="entry name" value="EmrE-like"/>
</dbReference>
<feature type="transmembrane region" description="Helical" evidence="6">
    <location>
        <begin position="21"/>
        <end position="42"/>
    </location>
</feature>
<gene>
    <name evidence="8" type="ORF">ACFFJK_09490</name>
</gene>
<dbReference type="Proteomes" id="UP001589773">
    <property type="component" value="Unassembled WGS sequence"/>
</dbReference>
<feature type="transmembrane region" description="Helical" evidence="6">
    <location>
        <begin position="301"/>
        <end position="320"/>
    </location>
</feature>
<sequence length="324" mass="33896">MTSTSLKCGPSPRETAFFSQPAIVVALATLCCLLWGSSYPAIKSGYVLLGIGQEDVPSKLVFAGYRFVLAGLGVAVAAKLLGKQVALVRADQLRQVTLLGLAQTSLQYVFFYIGLAYTTGVRASILNATTTFFSVLLAHFLYQNDRLSARKALGCLLGLGGVLVVNADSGALGGAFHWQGEGFIVLAAFVLSAASIYGKRVSQHMDAMAMTAWQLSIGGLVLLAAGYAAGGSLGQLSVVSGALLGYLALLSAVAFTLWSLLLKHNRVGFVSMFAFLVPLFGAMLSALYLREDILKWNNLAALVLVCAGVVLVTHAGGGGAHGKR</sequence>
<accession>A0ABV6FF18</accession>
<dbReference type="SUPFAM" id="SSF103481">
    <property type="entry name" value="Multidrug resistance efflux transporter EmrE"/>
    <property type="match status" value="2"/>
</dbReference>
<feature type="transmembrane region" description="Helical" evidence="6">
    <location>
        <begin position="154"/>
        <end position="176"/>
    </location>
</feature>
<keyword evidence="4 6" id="KW-1133">Transmembrane helix</keyword>